<feature type="region of interest" description="Disordered" evidence="1">
    <location>
        <begin position="113"/>
        <end position="132"/>
    </location>
</feature>
<keyword evidence="4" id="KW-1185">Reference proteome</keyword>
<organism evidence="3 4">
    <name type="scientific">Luteolibacter flavescens</name>
    <dbReference type="NCBI Taxonomy" id="1859460"/>
    <lineage>
        <taxon>Bacteria</taxon>
        <taxon>Pseudomonadati</taxon>
        <taxon>Verrucomicrobiota</taxon>
        <taxon>Verrucomicrobiia</taxon>
        <taxon>Verrucomicrobiales</taxon>
        <taxon>Verrucomicrobiaceae</taxon>
        <taxon>Luteolibacter</taxon>
    </lineage>
</organism>
<gene>
    <name evidence="3" type="ORF">OKA04_24185</name>
</gene>
<sequence length="132" mass="14520">MRVFTVMLLGVNLATVVWLVAGANAQVPPWESAFEETREVLDAPWGKTEDLQTVMGLVRARMDVAEAWTRTAMTEFRRSEGPMLVLTLANIAGLTLLAISQWRRDRRGRYDDEGLDRFADDGPGGGGSGPVL</sequence>
<protein>
    <submittedName>
        <fullName evidence="3">Uncharacterized protein</fullName>
    </submittedName>
</protein>
<feature type="compositionally biased region" description="Gly residues" evidence="1">
    <location>
        <begin position="122"/>
        <end position="132"/>
    </location>
</feature>
<comment type="caution">
    <text evidence="3">The sequence shown here is derived from an EMBL/GenBank/DDBJ whole genome shotgun (WGS) entry which is preliminary data.</text>
</comment>
<accession>A0ABT3FXX7</accession>
<evidence type="ECO:0000256" key="1">
    <source>
        <dbReference type="SAM" id="MobiDB-lite"/>
    </source>
</evidence>
<reference evidence="3 4" key="1">
    <citation type="submission" date="2022-10" db="EMBL/GenBank/DDBJ databases">
        <title>Luteolibacter flavescens strain MCCC 1K03193, whole genome shotgun sequencing project.</title>
        <authorList>
            <person name="Zhao G."/>
            <person name="Shen L."/>
        </authorList>
    </citation>
    <scope>NUCLEOTIDE SEQUENCE [LARGE SCALE GENOMIC DNA]</scope>
    <source>
        <strain evidence="3 4">MCCC 1K03193</strain>
    </source>
</reference>
<keyword evidence="2" id="KW-1133">Transmembrane helix</keyword>
<keyword evidence="2" id="KW-0472">Membrane</keyword>
<evidence type="ECO:0000256" key="2">
    <source>
        <dbReference type="SAM" id="Phobius"/>
    </source>
</evidence>
<name>A0ABT3FXX7_9BACT</name>
<dbReference type="Proteomes" id="UP001207930">
    <property type="component" value="Unassembled WGS sequence"/>
</dbReference>
<evidence type="ECO:0000313" key="4">
    <source>
        <dbReference type="Proteomes" id="UP001207930"/>
    </source>
</evidence>
<evidence type="ECO:0000313" key="3">
    <source>
        <dbReference type="EMBL" id="MCW1887860.1"/>
    </source>
</evidence>
<feature type="transmembrane region" description="Helical" evidence="2">
    <location>
        <begin position="81"/>
        <end position="99"/>
    </location>
</feature>
<proteinExistence type="predicted"/>
<keyword evidence="2" id="KW-0812">Transmembrane</keyword>
<dbReference type="RefSeq" id="WP_264503816.1">
    <property type="nucleotide sequence ID" value="NZ_JAPDDS010000027.1"/>
</dbReference>
<dbReference type="EMBL" id="JAPDDS010000027">
    <property type="protein sequence ID" value="MCW1887860.1"/>
    <property type="molecule type" value="Genomic_DNA"/>
</dbReference>